<dbReference type="InParanoid" id="K5WHX9"/>
<reference evidence="1 2" key="1">
    <citation type="journal article" date="2012" name="BMC Genomics">
        <title>Comparative genomics of the white-rot fungi, Phanerochaete carnosa and P. chrysosporium, to elucidate the genetic basis of the distinct wood types they colonize.</title>
        <authorList>
            <person name="Suzuki H."/>
            <person name="MacDonald J."/>
            <person name="Syed K."/>
            <person name="Salamov A."/>
            <person name="Hori C."/>
            <person name="Aerts A."/>
            <person name="Henrissat B."/>
            <person name="Wiebenga A."/>
            <person name="vanKuyk P.A."/>
            <person name="Barry K."/>
            <person name="Lindquist E."/>
            <person name="LaButti K."/>
            <person name="Lapidus A."/>
            <person name="Lucas S."/>
            <person name="Coutinho P."/>
            <person name="Gong Y."/>
            <person name="Samejima M."/>
            <person name="Mahadevan R."/>
            <person name="Abou-Zaid M."/>
            <person name="de Vries R.P."/>
            <person name="Igarashi K."/>
            <person name="Yadav J.S."/>
            <person name="Grigoriev I.V."/>
            <person name="Master E.R."/>
        </authorList>
    </citation>
    <scope>NUCLEOTIDE SEQUENCE [LARGE SCALE GENOMIC DNA]</scope>
    <source>
        <strain evidence="1 2">HHB-10118-sp</strain>
    </source>
</reference>
<accession>K5WHX9</accession>
<keyword evidence="2" id="KW-1185">Reference proteome</keyword>
<dbReference type="AlphaFoldDB" id="K5WHX9"/>
<dbReference type="Proteomes" id="UP000008370">
    <property type="component" value="Unassembled WGS sequence"/>
</dbReference>
<sequence>MHRALQISEILVVILRAADKKSKLRTAAAMACTCWTFCEPANDVLWEALPCLLPLLNCLSGDAPADSERHLVSPRPPNT</sequence>
<dbReference type="KEGG" id="pco:PHACADRAFT_249096"/>
<dbReference type="EMBL" id="JH930469">
    <property type="protein sequence ID" value="EKM58960.1"/>
    <property type="molecule type" value="Genomic_DNA"/>
</dbReference>
<gene>
    <name evidence="1" type="ORF">PHACADRAFT_249096</name>
</gene>
<dbReference type="RefSeq" id="XP_007391544.1">
    <property type="nucleotide sequence ID" value="XM_007391482.1"/>
</dbReference>
<proteinExistence type="predicted"/>
<dbReference type="GeneID" id="18914559"/>
<evidence type="ECO:0000313" key="1">
    <source>
        <dbReference type="EMBL" id="EKM58960.1"/>
    </source>
</evidence>
<evidence type="ECO:0000313" key="2">
    <source>
        <dbReference type="Proteomes" id="UP000008370"/>
    </source>
</evidence>
<name>K5WHX9_PHACS</name>
<organism evidence="1 2">
    <name type="scientific">Phanerochaete carnosa (strain HHB-10118-sp)</name>
    <name type="common">White-rot fungus</name>
    <name type="synonym">Peniophora carnosa</name>
    <dbReference type="NCBI Taxonomy" id="650164"/>
    <lineage>
        <taxon>Eukaryota</taxon>
        <taxon>Fungi</taxon>
        <taxon>Dikarya</taxon>
        <taxon>Basidiomycota</taxon>
        <taxon>Agaricomycotina</taxon>
        <taxon>Agaricomycetes</taxon>
        <taxon>Polyporales</taxon>
        <taxon>Phanerochaetaceae</taxon>
        <taxon>Phanerochaete</taxon>
    </lineage>
</organism>
<protein>
    <submittedName>
        <fullName evidence="1">Uncharacterized protein</fullName>
    </submittedName>
</protein>
<dbReference type="OrthoDB" id="2804586at2759"/>
<dbReference type="HOGENOM" id="CLU_2606788_0_0_1"/>